<keyword evidence="5" id="KW-0347">Helicase</keyword>
<dbReference type="GO" id="GO:0003724">
    <property type="term" value="F:RNA helicase activity"/>
    <property type="evidence" value="ECO:0007669"/>
    <property type="project" value="UniProtKB-EC"/>
</dbReference>
<dbReference type="InterPro" id="IPR027417">
    <property type="entry name" value="P-loop_NTPase"/>
</dbReference>
<evidence type="ECO:0000256" key="2">
    <source>
        <dbReference type="ARBA" id="ARBA00022490"/>
    </source>
</evidence>
<dbReference type="SMART" id="SM00490">
    <property type="entry name" value="HELICc"/>
    <property type="match status" value="1"/>
</dbReference>
<keyword evidence="6" id="KW-0067">ATP-binding</keyword>
<evidence type="ECO:0000256" key="8">
    <source>
        <dbReference type="ARBA" id="ARBA00047984"/>
    </source>
</evidence>
<dbReference type="SMART" id="SM00487">
    <property type="entry name" value="DEXDc"/>
    <property type="match status" value="1"/>
</dbReference>
<proteinExistence type="predicted"/>
<dbReference type="PANTHER" id="PTHR12131">
    <property type="entry name" value="ATP-DEPENDENT RNA AND DNA HELICASE"/>
    <property type="match status" value="1"/>
</dbReference>
<dbReference type="InterPro" id="IPR016438">
    <property type="entry name" value="SKI2-like"/>
</dbReference>
<dbReference type="PROSITE" id="PS51192">
    <property type="entry name" value="HELICASE_ATP_BIND_1"/>
    <property type="match status" value="1"/>
</dbReference>
<evidence type="ECO:0000256" key="5">
    <source>
        <dbReference type="ARBA" id="ARBA00022806"/>
    </source>
</evidence>
<dbReference type="GO" id="GO:0003723">
    <property type="term" value="F:RNA binding"/>
    <property type="evidence" value="ECO:0007669"/>
    <property type="project" value="UniProtKB-KW"/>
</dbReference>
<name>A0A4Y0BM42_ANOFN</name>
<evidence type="ECO:0000313" key="11">
    <source>
        <dbReference type="EnsemblMetazoa" id="AFUN020973-PA"/>
    </source>
</evidence>
<dbReference type="STRING" id="62324.A0A4Y0BM42"/>
<dbReference type="CDD" id="cd18795">
    <property type="entry name" value="SF2_C_Ski2"/>
    <property type="match status" value="1"/>
</dbReference>
<dbReference type="Pfam" id="PF00270">
    <property type="entry name" value="DEAD"/>
    <property type="match status" value="1"/>
</dbReference>
<dbReference type="InterPro" id="IPR001650">
    <property type="entry name" value="Helicase_C-like"/>
</dbReference>
<dbReference type="Gene3D" id="1.10.3380.30">
    <property type="match status" value="1"/>
</dbReference>
<reference evidence="11" key="1">
    <citation type="submission" date="2020-05" db="UniProtKB">
        <authorList>
            <consortium name="EnsemblMetazoa"/>
        </authorList>
    </citation>
    <scope>IDENTIFICATION</scope>
    <source>
        <strain evidence="11">FUMOZ</strain>
    </source>
</reference>
<dbReference type="InterPro" id="IPR050699">
    <property type="entry name" value="RNA-DNA_Helicase"/>
</dbReference>
<dbReference type="VEuPathDB" id="VectorBase:AFUN020973"/>
<dbReference type="FunFam" id="1.10.3380.30:FF:000001">
    <property type="entry name" value="Ski2 ATP-dependent RNA helicase"/>
    <property type="match status" value="1"/>
</dbReference>
<dbReference type="SUPFAM" id="SSF52540">
    <property type="entry name" value="P-loop containing nucleoside triphosphate hydrolases"/>
    <property type="match status" value="1"/>
</dbReference>
<dbReference type="InterPro" id="IPR012961">
    <property type="entry name" value="Ski2/MTR4_C"/>
</dbReference>
<evidence type="ECO:0000259" key="10">
    <source>
        <dbReference type="PROSITE" id="PS51194"/>
    </source>
</evidence>
<keyword evidence="4" id="KW-0378">Hydrolase</keyword>
<dbReference type="SMART" id="SM01142">
    <property type="entry name" value="DSHCT"/>
    <property type="match status" value="1"/>
</dbReference>
<dbReference type="PANTHER" id="PTHR12131:SF1">
    <property type="entry name" value="ATP-DEPENDENT RNA HELICASE SUPV3L1, MITOCHONDRIAL-RELATED"/>
    <property type="match status" value="1"/>
</dbReference>
<dbReference type="Pfam" id="PF17911">
    <property type="entry name" value="Ski2_N"/>
    <property type="match status" value="1"/>
</dbReference>
<dbReference type="AlphaFoldDB" id="A0A4Y0BM42"/>
<sequence length="1212" mass="136572">MSFDPAWLNEPPPIVKDTEDLLRAYILEPEIPIHEPKPYFEPRHPSTDQLYDIPHAPIITRIVPERCPETGKVLDFVETAVQNAGSTAKNSMSLQREPTELLDSARGSASYFPFWPGGFDEPETILANIVPSPMFDVNLKSCPPGFATGVEFEKSNGDGDRTEGIDNGGVIDLLSAIGSEEDFDLFSEKQPKTVATAASPLQRELPKDIDEESLLAVDRANAEGQVLKISHVSSNAVQSAEWAEMIDISKPVDDFYVKIPVMAHRFPFELDIFQKQAILKLEEHNHVCVAAHTSAGKTVVAEYAIALSKKHMTKTIYTSPIKALSNQKYRDFRTTFQDVGLITGDIQIDPTASCLIMTTEILRSMLYCGSDITRDLEYVIFDEVHYITDSDRGHVWEEVLILLPDHVCIVMLSATVPNTIEFANWVGKTKKKRVWVVSTAKRPVPLEHYLYTGFGGKSKDDSFLIVNEQSQFLQAGYQRAKESCEARQAKNATRRTGPYSQRQEQTLWVGLIDHLQKKEKLPVVAFTLSRNRCDNNAEALMSCDLTTAREKYAVTSFFQQCVQRLIPPDRALPQVVQMQSCLERGIGIHHSGILPILKEIVEMLFARGLVKILFATETFAMGVNMPARTVIFDSTRKFDGQSVRPLQPSEYTQMAGRAGRRGLDKTGTVIIICKQNLPTDAELKTMILGKPIRLESQFRLTYAMMLYLLRVELVSVENMMLHSFREFGKRLQMPQSKLELNKVQEKVSALSKLSDNLKPLCEFYETANSYIELWNELLPKQLCQPKAINDLKVGRVVVVTDKHHYNKLGILLSVSLQSHCDMKLVVLVLDHQVKTSGSGPPEASLDRGTLWHRMISLALPYQTFLPEGVGGHCVLTLAPANVIEVTKHTIKCDANNIIRSWENRQIPRFRDAPPSQSTVEAVATLAELNATLVQTGSATGTLECVRFQRDLSNLELTEQLKLAQERLNQWLPYTNIADFEHEFALVFDRKQLERKLDELKYQASYESMSLYPDYCRKLQVLQELKYIDDMQQVAMKGRVACEMGQNELMITELVMRNILTDLQPAEIAALLSSLVFQAKTDVKPKLTETLLKAEAQFREVENVIRLVERQYGVTDVSKKEELNFGLTEVVYEWARNKPFAEIMTLTDIKEGIIVRCIQQLNETLCNVKDAARIIGDPVLQSKMEEASNAIKRDIVFAASLYTSSTPIVIGDV</sequence>
<dbReference type="FunFam" id="3.40.50.300:FF:000447">
    <property type="entry name" value="helicase SKI2W isoform X2"/>
    <property type="match status" value="1"/>
</dbReference>
<dbReference type="GO" id="GO:0055087">
    <property type="term" value="C:Ski complex"/>
    <property type="evidence" value="ECO:0007669"/>
    <property type="project" value="TreeGrafter"/>
</dbReference>
<dbReference type="InterPro" id="IPR040801">
    <property type="entry name" value="Ski2_N"/>
</dbReference>
<evidence type="ECO:0000256" key="3">
    <source>
        <dbReference type="ARBA" id="ARBA00022741"/>
    </source>
</evidence>
<comment type="catalytic activity">
    <reaction evidence="8">
        <text>ATP + H2O = ADP + phosphate + H(+)</text>
        <dbReference type="Rhea" id="RHEA:13065"/>
        <dbReference type="ChEBI" id="CHEBI:15377"/>
        <dbReference type="ChEBI" id="CHEBI:15378"/>
        <dbReference type="ChEBI" id="CHEBI:30616"/>
        <dbReference type="ChEBI" id="CHEBI:43474"/>
        <dbReference type="ChEBI" id="CHEBI:456216"/>
        <dbReference type="EC" id="3.6.4.13"/>
    </reaction>
</comment>
<evidence type="ECO:0000259" key="9">
    <source>
        <dbReference type="PROSITE" id="PS51192"/>
    </source>
</evidence>
<dbReference type="Gene3D" id="3.40.50.300">
    <property type="entry name" value="P-loop containing nucleotide triphosphate hydrolases"/>
    <property type="match status" value="2"/>
</dbReference>
<dbReference type="Pfam" id="PF08148">
    <property type="entry name" value="DSHCT"/>
    <property type="match status" value="1"/>
</dbReference>
<keyword evidence="2" id="KW-0963">Cytoplasm</keyword>
<dbReference type="GO" id="GO:0016787">
    <property type="term" value="F:hydrolase activity"/>
    <property type="evidence" value="ECO:0007669"/>
    <property type="project" value="UniProtKB-KW"/>
</dbReference>
<comment type="subcellular location">
    <subcellularLocation>
        <location evidence="1">Cytoplasm</location>
    </subcellularLocation>
</comment>
<organism evidence="11">
    <name type="scientific">Anopheles funestus</name>
    <name type="common">African malaria mosquito</name>
    <dbReference type="NCBI Taxonomy" id="62324"/>
    <lineage>
        <taxon>Eukaryota</taxon>
        <taxon>Metazoa</taxon>
        <taxon>Ecdysozoa</taxon>
        <taxon>Arthropoda</taxon>
        <taxon>Hexapoda</taxon>
        <taxon>Insecta</taxon>
        <taxon>Pterygota</taxon>
        <taxon>Neoptera</taxon>
        <taxon>Endopterygota</taxon>
        <taxon>Diptera</taxon>
        <taxon>Nematocera</taxon>
        <taxon>Culicoidea</taxon>
        <taxon>Culicidae</taxon>
        <taxon>Anophelinae</taxon>
        <taxon>Anopheles</taxon>
    </lineage>
</organism>
<dbReference type="GO" id="GO:0005524">
    <property type="term" value="F:ATP binding"/>
    <property type="evidence" value="ECO:0007669"/>
    <property type="project" value="UniProtKB-KW"/>
</dbReference>
<keyword evidence="3" id="KW-0547">Nucleotide-binding</keyword>
<accession>A0A4Y0BM42</accession>
<dbReference type="VEuPathDB" id="VectorBase:AFUN2_006862"/>
<evidence type="ECO:0000256" key="6">
    <source>
        <dbReference type="ARBA" id="ARBA00022840"/>
    </source>
</evidence>
<dbReference type="InterPro" id="IPR011545">
    <property type="entry name" value="DEAD/DEAH_box_helicase_dom"/>
</dbReference>
<dbReference type="EnsemblMetazoa" id="AFUN020973-RA">
    <property type="protein sequence ID" value="AFUN020973-PA"/>
    <property type="gene ID" value="AFUN020973"/>
</dbReference>
<dbReference type="GO" id="GO:0070478">
    <property type="term" value="P:nuclear-transcribed mRNA catabolic process, 3'-5' exonucleolytic nonsense-mediated decay"/>
    <property type="evidence" value="ECO:0007669"/>
    <property type="project" value="TreeGrafter"/>
</dbReference>
<keyword evidence="7" id="KW-0694">RNA-binding</keyword>
<dbReference type="InterPro" id="IPR014001">
    <property type="entry name" value="Helicase_ATP-bd"/>
</dbReference>
<dbReference type="Pfam" id="PF00271">
    <property type="entry name" value="Helicase_C"/>
    <property type="match status" value="1"/>
</dbReference>
<evidence type="ECO:0000256" key="7">
    <source>
        <dbReference type="ARBA" id="ARBA00022884"/>
    </source>
</evidence>
<evidence type="ECO:0000256" key="4">
    <source>
        <dbReference type="ARBA" id="ARBA00022801"/>
    </source>
</evidence>
<dbReference type="PIRSF" id="PIRSF005198">
    <property type="entry name" value="Antiviral_helicase_SKI2"/>
    <property type="match status" value="1"/>
</dbReference>
<evidence type="ECO:0008006" key="12">
    <source>
        <dbReference type="Google" id="ProtNLM"/>
    </source>
</evidence>
<dbReference type="PROSITE" id="PS51194">
    <property type="entry name" value="HELICASE_CTER"/>
    <property type="match status" value="1"/>
</dbReference>
<protein>
    <recommendedName>
        <fullName evidence="12">Helicase SKI2W</fullName>
    </recommendedName>
</protein>
<evidence type="ECO:0000256" key="1">
    <source>
        <dbReference type="ARBA" id="ARBA00004496"/>
    </source>
</evidence>
<feature type="domain" description="Helicase ATP-binding" evidence="9">
    <location>
        <begin position="278"/>
        <end position="434"/>
    </location>
</feature>
<feature type="domain" description="Helicase C-terminal" evidence="10">
    <location>
        <begin position="510"/>
        <end position="708"/>
    </location>
</feature>
<dbReference type="FunFam" id="3.40.50.300:FF:000354">
    <property type="entry name" value="ATP-dependent RNA helicase SKI2"/>
    <property type="match status" value="1"/>
</dbReference>